<protein>
    <submittedName>
        <fullName evidence="1">Uncharacterized protein</fullName>
    </submittedName>
</protein>
<dbReference type="EMBL" id="FPHZ01000061">
    <property type="protein sequence ID" value="SFV87669.1"/>
    <property type="molecule type" value="Genomic_DNA"/>
</dbReference>
<name>A0A1W1E157_9ZZZZ</name>
<evidence type="ECO:0000313" key="1">
    <source>
        <dbReference type="EMBL" id="SFV87669.1"/>
    </source>
</evidence>
<organism evidence="1">
    <name type="scientific">hydrothermal vent metagenome</name>
    <dbReference type="NCBI Taxonomy" id="652676"/>
    <lineage>
        <taxon>unclassified sequences</taxon>
        <taxon>metagenomes</taxon>
        <taxon>ecological metagenomes</taxon>
    </lineage>
</organism>
<reference evidence="1" key="1">
    <citation type="submission" date="2016-10" db="EMBL/GenBank/DDBJ databases">
        <authorList>
            <person name="de Groot N.N."/>
        </authorList>
    </citation>
    <scope>NUCLEOTIDE SEQUENCE</scope>
</reference>
<proteinExistence type="predicted"/>
<sequence length="43" mass="4785">MCSAHETIAFICDCSDKTKAKSAFKKIERKAHLFINVANVLNS</sequence>
<gene>
    <name evidence="1" type="ORF">MNB_SUP05-SYMBIONT-5-414</name>
</gene>
<dbReference type="AlphaFoldDB" id="A0A1W1E157"/>
<accession>A0A1W1E157</accession>